<sequence length="381" mass="42923">SVCTQPRPSRVDLYRDHLGLVSAESDSAIAEANQYSTPQILHYGRPIKTQNGLGGTQEDMERMENTSLQGLMRRGRLRRFQEEVLANKRFIPFRKTNLDDLGPSRDSRPRKRRSRIERPKVVRGDHLACHRTLVGLILNVLANRGELSPFDHGDRRGRQTHRIHTMSNPTTSRPNKSTSTEEEMSGPGKTLLSRVQLQGPSHSRGAFEHIKTKRITHTSYSHSRSIPSEEHDASIGRLVDRGGAGLEFGKQEYNSSNVNSNFNFGVNKSQELEPMENNDRTLKELATSDVVYQPWCIQYMQLEPAQSYELKSGLIHLLPNIHGLASDDPHKHLKEFHVVCSTMRPQGILEDCIKMKAFPFFLDGAAKGLAISTTGSFQHLG</sequence>
<feature type="non-terminal residue" evidence="2">
    <location>
        <position position="381"/>
    </location>
</feature>
<protein>
    <submittedName>
        <fullName evidence="2">Uncharacterized protein</fullName>
    </submittedName>
</protein>
<dbReference type="AlphaFoldDB" id="A0A371GFH8"/>
<feature type="region of interest" description="Disordered" evidence="1">
    <location>
        <begin position="146"/>
        <end position="189"/>
    </location>
</feature>
<comment type="caution">
    <text evidence="2">The sequence shown here is derived from an EMBL/GenBank/DDBJ whole genome shotgun (WGS) entry which is preliminary data.</text>
</comment>
<gene>
    <name evidence="2" type="ORF">CR513_28982</name>
</gene>
<organism evidence="2 3">
    <name type="scientific">Mucuna pruriens</name>
    <name type="common">Velvet bean</name>
    <name type="synonym">Dolichos pruriens</name>
    <dbReference type="NCBI Taxonomy" id="157652"/>
    <lineage>
        <taxon>Eukaryota</taxon>
        <taxon>Viridiplantae</taxon>
        <taxon>Streptophyta</taxon>
        <taxon>Embryophyta</taxon>
        <taxon>Tracheophyta</taxon>
        <taxon>Spermatophyta</taxon>
        <taxon>Magnoliopsida</taxon>
        <taxon>eudicotyledons</taxon>
        <taxon>Gunneridae</taxon>
        <taxon>Pentapetalae</taxon>
        <taxon>rosids</taxon>
        <taxon>fabids</taxon>
        <taxon>Fabales</taxon>
        <taxon>Fabaceae</taxon>
        <taxon>Papilionoideae</taxon>
        <taxon>50 kb inversion clade</taxon>
        <taxon>NPAAA clade</taxon>
        <taxon>indigoferoid/millettioid clade</taxon>
        <taxon>Phaseoleae</taxon>
        <taxon>Mucuna</taxon>
    </lineage>
</organism>
<feature type="non-terminal residue" evidence="2">
    <location>
        <position position="1"/>
    </location>
</feature>
<feature type="compositionally biased region" description="Polar residues" evidence="1">
    <location>
        <begin position="165"/>
        <end position="178"/>
    </location>
</feature>
<proteinExistence type="predicted"/>
<name>A0A371GFH8_MUCPR</name>
<reference evidence="2" key="1">
    <citation type="submission" date="2018-05" db="EMBL/GenBank/DDBJ databases">
        <title>Draft genome of Mucuna pruriens seed.</title>
        <authorList>
            <person name="Nnadi N.E."/>
            <person name="Vos R."/>
            <person name="Hasami M.H."/>
            <person name="Devisetty U.K."/>
            <person name="Aguiy J.C."/>
        </authorList>
    </citation>
    <scope>NUCLEOTIDE SEQUENCE [LARGE SCALE GENOMIC DNA]</scope>
    <source>
        <strain evidence="2">JCA_2017</strain>
    </source>
</reference>
<evidence type="ECO:0000313" key="2">
    <source>
        <dbReference type="EMBL" id="RDX89305.1"/>
    </source>
</evidence>
<dbReference type="Proteomes" id="UP000257109">
    <property type="component" value="Unassembled WGS sequence"/>
</dbReference>
<keyword evidence="3" id="KW-1185">Reference proteome</keyword>
<feature type="region of interest" description="Disordered" evidence="1">
    <location>
        <begin position="96"/>
        <end position="119"/>
    </location>
</feature>
<accession>A0A371GFH8</accession>
<feature type="compositionally biased region" description="Basic and acidic residues" evidence="1">
    <location>
        <begin position="96"/>
        <end position="107"/>
    </location>
</feature>
<evidence type="ECO:0000313" key="3">
    <source>
        <dbReference type="Proteomes" id="UP000257109"/>
    </source>
</evidence>
<evidence type="ECO:0000256" key="1">
    <source>
        <dbReference type="SAM" id="MobiDB-lite"/>
    </source>
</evidence>
<dbReference type="OrthoDB" id="1422241at2759"/>
<dbReference type="EMBL" id="QJKJ01005707">
    <property type="protein sequence ID" value="RDX89305.1"/>
    <property type="molecule type" value="Genomic_DNA"/>
</dbReference>